<reference evidence="2" key="1">
    <citation type="submission" date="2025-08" db="UniProtKB">
        <authorList>
            <consortium name="Ensembl"/>
        </authorList>
    </citation>
    <scope>IDENTIFICATION</scope>
</reference>
<feature type="compositionally biased region" description="Polar residues" evidence="1">
    <location>
        <begin position="22"/>
        <end position="31"/>
    </location>
</feature>
<dbReference type="Ensembl" id="ENSAOWT00000012646.1">
    <property type="protein sequence ID" value="ENSAOWP00000011111.1"/>
    <property type="gene ID" value="ENSAOWG00000007651.1"/>
</dbReference>
<evidence type="ECO:0000256" key="1">
    <source>
        <dbReference type="SAM" id="MobiDB-lite"/>
    </source>
</evidence>
<keyword evidence="3" id="KW-1185">Reference proteome</keyword>
<feature type="region of interest" description="Disordered" evidence="1">
    <location>
        <begin position="1"/>
        <end position="31"/>
    </location>
</feature>
<reference evidence="2" key="2">
    <citation type="submission" date="2025-09" db="UniProtKB">
        <authorList>
            <consortium name="Ensembl"/>
        </authorList>
    </citation>
    <scope>IDENTIFICATION</scope>
</reference>
<proteinExistence type="predicted"/>
<protein>
    <submittedName>
        <fullName evidence="2">Uncharacterized protein</fullName>
    </submittedName>
</protein>
<organism evidence="2 3">
    <name type="scientific">Apteryx owenii</name>
    <name type="common">Little spotted kiwi</name>
    <dbReference type="NCBI Taxonomy" id="8824"/>
    <lineage>
        <taxon>Eukaryota</taxon>
        <taxon>Metazoa</taxon>
        <taxon>Chordata</taxon>
        <taxon>Craniata</taxon>
        <taxon>Vertebrata</taxon>
        <taxon>Euteleostomi</taxon>
        <taxon>Archelosauria</taxon>
        <taxon>Archosauria</taxon>
        <taxon>Dinosauria</taxon>
        <taxon>Saurischia</taxon>
        <taxon>Theropoda</taxon>
        <taxon>Coelurosauria</taxon>
        <taxon>Aves</taxon>
        <taxon>Palaeognathae</taxon>
        <taxon>Apterygiformes</taxon>
        <taxon>Apterygidae</taxon>
        <taxon>Apteryx</taxon>
    </lineage>
</organism>
<sequence>MSRPGYKGAALHQRLEEHHSRQGNSTFLGSEQSQYKQPEWVCFLQHSLDKYIGRGSENHPDSERSGLEKATHLSQCRGLLMGSDTARYRLSFGRKELMYSLQGQKLDQLLIQHIYLNLC</sequence>
<accession>A0A8B9PHZ3</accession>
<name>A0A8B9PHZ3_APTOW</name>
<dbReference type="Proteomes" id="UP000694424">
    <property type="component" value="Unplaced"/>
</dbReference>
<evidence type="ECO:0000313" key="2">
    <source>
        <dbReference type="Ensembl" id="ENSAOWP00000011111.1"/>
    </source>
</evidence>
<evidence type="ECO:0000313" key="3">
    <source>
        <dbReference type="Proteomes" id="UP000694424"/>
    </source>
</evidence>
<dbReference type="AlphaFoldDB" id="A0A8B9PHZ3"/>